<proteinExistence type="predicted"/>
<accession>A0A6P8WK34</accession>
<keyword evidence="10" id="KW-1185">Reference proteome</keyword>
<gene>
    <name evidence="11 12" type="primary">LOC117564833</name>
</gene>
<dbReference type="GO" id="GO:0018025">
    <property type="term" value="F:calmodulin-lysine N-methyltransferase activity"/>
    <property type="evidence" value="ECO:0007669"/>
    <property type="project" value="UniProtKB-EC"/>
</dbReference>
<dbReference type="PANTHER" id="PTHR13539:SF3">
    <property type="entry name" value="CALMODULIN-LYSINE N-METHYLTRANSFERASE"/>
    <property type="match status" value="1"/>
</dbReference>
<evidence type="ECO:0000256" key="4">
    <source>
        <dbReference type="ARBA" id="ARBA00020594"/>
    </source>
</evidence>
<evidence type="ECO:0000256" key="9">
    <source>
        <dbReference type="SAM" id="MobiDB-lite"/>
    </source>
</evidence>
<feature type="compositionally biased region" description="Low complexity" evidence="9">
    <location>
        <begin position="36"/>
        <end position="46"/>
    </location>
</feature>
<dbReference type="SUPFAM" id="SSF53335">
    <property type="entry name" value="S-adenosyl-L-methionine-dependent methyltransferases"/>
    <property type="match status" value="1"/>
</dbReference>
<evidence type="ECO:0000313" key="11">
    <source>
        <dbReference type="RefSeq" id="XP_034099648.1"/>
    </source>
</evidence>
<organism evidence="10 11">
    <name type="scientific">Drosophila albomicans</name>
    <name type="common">Fruit fly</name>
    <dbReference type="NCBI Taxonomy" id="7291"/>
    <lineage>
        <taxon>Eukaryota</taxon>
        <taxon>Metazoa</taxon>
        <taxon>Ecdysozoa</taxon>
        <taxon>Arthropoda</taxon>
        <taxon>Hexapoda</taxon>
        <taxon>Insecta</taxon>
        <taxon>Pterygota</taxon>
        <taxon>Neoptera</taxon>
        <taxon>Endopterygota</taxon>
        <taxon>Diptera</taxon>
        <taxon>Brachycera</taxon>
        <taxon>Muscomorpha</taxon>
        <taxon>Ephydroidea</taxon>
        <taxon>Drosophilidae</taxon>
        <taxon>Drosophila</taxon>
    </lineage>
</organism>
<dbReference type="GeneID" id="117564833"/>
<dbReference type="OrthoDB" id="413520at2759"/>
<dbReference type="PANTHER" id="PTHR13539">
    <property type="entry name" value="CALMODULIN-LYSINE N-METHYLTRANSFERASE"/>
    <property type="match status" value="1"/>
</dbReference>
<evidence type="ECO:0000256" key="2">
    <source>
        <dbReference type="ARBA" id="ARBA00004496"/>
    </source>
</evidence>
<feature type="region of interest" description="Disordered" evidence="9">
    <location>
        <begin position="98"/>
        <end position="134"/>
    </location>
</feature>
<reference evidence="11 12" key="1">
    <citation type="submission" date="2025-04" db="UniProtKB">
        <authorList>
            <consortium name="RefSeq"/>
        </authorList>
    </citation>
    <scope>IDENTIFICATION</scope>
    <source>
        <strain evidence="11 12">15112-1751.03</strain>
        <tissue evidence="11 12">Whole Adult</tissue>
    </source>
</reference>
<feature type="compositionally biased region" description="Polar residues" evidence="9">
    <location>
        <begin position="124"/>
        <end position="133"/>
    </location>
</feature>
<dbReference type="InterPro" id="IPR029063">
    <property type="entry name" value="SAM-dependent_MTases_sf"/>
</dbReference>
<sequence>MSANLVQKKSNRNRNRKTKLSSNYEKQEKEAEEEQQQQLQQQQQQQTERKLTRTSPTHIATISLMLQYDIDNTLNALKEHTHSKTRQRNALMDLATNNHSNSSNSHNNNCNHNKDEDNNLEEMPSQTPISAGSPSVEEELEMEDIVTGKTCVGVSNGFMPPTPPATPNLQNTAQKRWRILAKVLRKDSEETVSSSSDEFSEEQTASVRRFKSFDLLRQDSFEDHVSLKCLGKTENWYKYRMQLHNDIEYSVNIHHMERQLTANDLMGFNNTGNICVWPSEEALTALVLSDLAAYRGKWILELGGGFTSLAGLMLAKYAKPYAVHLTDGNEVSVENVRKTVCLNELSCYTKCSVLKWQESAARAHAEQDKFEYILCADCLFFDEARSALVDTIWYYLAPHGIALIMAPRRGRTLNVFRDECVARGFRVELATRYNETIWQRHLQLKTDSALYDEDLHYPLLLRLCKSHS</sequence>
<protein>
    <recommendedName>
        <fullName evidence="4">Calmodulin-lysine N-methyltransferase</fullName>
        <ecNumber evidence="3">2.1.1.60</ecNumber>
    </recommendedName>
</protein>
<name>A0A6P8WK34_DROAB</name>
<dbReference type="InterPro" id="IPR019410">
    <property type="entry name" value="Methyltransf_16"/>
</dbReference>
<dbReference type="Proteomes" id="UP000515160">
    <property type="component" value="Chromosome 2L"/>
</dbReference>
<dbReference type="GO" id="GO:0005634">
    <property type="term" value="C:nucleus"/>
    <property type="evidence" value="ECO:0007669"/>
    <property type="project" value="UniProtKB-SubCell"/>
</dbReference>
<dbReference type="RefSeq" id="XP_034099648.1">
    <property type="nucleotide sequence ID" value="XM_034243757.2"/>
</dbReference>
<comment type="subcellular location">
    <subcellularLocation>
        <location evidence="2">Cytoplasm</location>
    </subcellularLocation>
    <subcellularLocation>
        <location evidence="1">Nucleus</location>
    </subcellularLocation>
</comment>
<evidence type="ECO:0000313" key="12">
    <source>
        <dbReference type="RefSeq" id="XP_034099649.1"/>
    </source>
</evidence>
<dbReference type="Gene3D" id="3.40.50.150">
    <property type="entry name" value="Vaccinia Virus protein VP39"/>
    <property type="match status" value="1"/>
</dbReference>
<dbReference type="EC" id="2.1.1.60" evidence="3"/>
<evidence type="ECO:0000256" key="6">
    <source>
        <dbReference type="ARBA" id="ARBA00022603"/>
    </source>
</evidence>
<feature type="compositionally biased region" description="Basic residues" evidence="9">
    <location>
        <begin position="9"/>
        <end position="19"/>
    </location>
</feature>
<keyword evidence="6" id="KW-0489">Methyltransferase</keyword>
<dbReference type="GO" id="GO:0032259">
    <property type="term" value="P:methylation"/>
    <property type="evidence" value="ECO:0007669"/>
    <property type="project" value="UniProtKB-KW"/>
</dbReference>
<keyword evidence="7" id="KW-0808">Transferase</keyword>
<keyword evidence="5" id="KW-0963">Cytoplasm</keyword>
<keyword evidence="8" id="KW-0539">Nucleus</keyword>
<evidence type="ECO:0000256" key="3">
    <source>
        <dbReference type="ARBA" id="ARBA00011914"/>
    </source>
</evidence>
<evidence type="ECO:0000256" key="8">
    <source>
        <dbReference type="ARBA" id="ARBA00023242"/>
    </source>
</evidence>
<feature type="region of interest" description="Disordered" evidence="9">
    <location>
        <begin position="1"/>
        <end position="56"/>
    </location>
</feature>
<evidence type="ECO:0000256" key="5">
    <source>
        <dbReference type="ARBA" id="ARBA00022490"/>
    </source>
</evidence>
<dbReference type="GO" id="GO:0005737">
    <property type="term" value="C:cytoplasm"/>
    <property type="evidence" value="ECO:0007669"/>
    <property type="project" value="UniProtKB-SubCell"/>
</dbReference>
<dbReference type="FunFam" id="3.40.50.150:FF:000344">
    <property type="entry name" value="Blast:Calmodulin-lysine N-methyltransferase"/>
    <property type="match status" value="1"/>
</dbReference>
<dbReference type="InterPro" id="IPR025800">
    <property type="entry name" value="CaM-Lys-N-MeTrfase"/>
</dbReference>
<feature type="compositionally biased region" description="Low complexity" evidence="9">
    <location>
        <begin position="98"/>
        <end position="111"/>
    </location>
</feature>
<evidence type="ECO:0000256" key="7">
    <source>
        <dbReference type="ARBA" id="ARBA00022679"/>
    </source>
</evidence>
<dbReference type="AlphaFoldDB" id="A0A6P8WK34"/>
<evidence type="ECO:0000256" key="1">
    <source>
        <dbReference type="ARBA" id="ARBA00004123"/>
    </source>
</evidence>
<evidence type="ECO:0000313" key="10">
    <source>
        <dbReference type="Proteomes" id="UP000515160"/>
    </source>
</evidence>
<dbReference type="RefSeq" id="XP_034099649.1">
    <property type="nucleotide sequence ID" value="XM_034243758.2"/>
</dbReference>
<dbReference type="Pfam" id="PF10294">
    <property type="entry name" value="Methyltransf_16"/>
    <property type="match status" value="1"/>
</dbReference>